<comment type="caution">
    <text evidence="1">The sequence shown here is derived from an EMBL/GenBank/DDBJ whole genome shotgun (WGS) entry which is preliminary data.</text>
</comment>
<dbReference type="EMBL" id="RPFW01000002">
    <property type="protein sequence ID" value="TVZ05061.1"/>
    <property type="molecule type" value="Genomic_DNA"/>
</dbReference>
<sequence>MDFLLLLPHGHRIVLEVDGAAHYSPGGRPDPAVYARGARSDRELRLARYLVFRFGAAELGDARSAGYMLSHFFADLFRQYGVTPRIS</sequence>
<reference evidence="1 2" key="1">
    <citation type="submission" date="2018-11" db="EMBL/GenBank/DDBJ databases">
        <title>Trebonia kvetii gen.nov., sp.nov., a novel acidophilic actinobacterium, and proposal of the new actinobacterial family Treboniaceae fam. nov.</title>
        <authorList>
            <person name="Rapoport D."/>
            <person name="Sagova-Mareckova M."/>
            <person name="Sedlacek I."/>
            <person name="Provaznik J."/>
            <person name="Kralova S."/>
            <person name="Pavlinic D."/>
            <person name="Benes V."/>
            <person name="Kopecky J."/>
        </authorList>
    </citation>
    <scope>NUCLEOTIDE SEQUENCE [LARGE SCALE GENOMIC DNA]</scope>
    <source>
        <strain evidence="1 2">15Tr583</strain>
    </source>
</reference>
<accession>A0A6P2C4F4</accession>
<keyword evidence="2" id="KW-1185">Reference proteome</keyword>
<protein>
    <recommendedName>
        <fullName evidence="3">DUF559 domain-containing protein</fullName>
    </recommendedName>
</protein>
<dbReference type="RefSeq" id="WP_145852767.1">
    <property type="nucleotide sequence ID" value="NZ_RPFW01000002.1"/>
</dbReference>
<dbReference type="OrthoDB" id="7061676at2"/>
<name>A0A6P2C4F4_9ACTN</name>
<evidence type="ECO:0000313" key="2">
    <source>
        <dbReference type="Proteomes" id="UP000460272"/>
    </source>
</evidence>
<dbReference type="AlphaFoldDB" id="A0A6P2C4F4"/>
<gene>
    <name evidence="1" type="ORF">EAS64_10595</name>
</gene>
<organism evidence="1 2">
    <name type="scientific">Trebonia kvetii</name>
    <dbReference type="NCBI Taxonomy" id="2480626"/>
    <lineage>
        <taxon>Bacteria</taxon>
        <taxon>Bacillati</taxon>
        <taxon>Actinomycetota</taxon>
        <taxon>Actinomycetes</taxon>
        <taxon>Streptosporangiales</taxon>
        <taxon>Treboniaceae</taxon>
        <taxon>Trebonia</taxon>
    </lineage>
</organism>
<evidence type="ECO:0000313" key="1">
    <source>
        <dbReference type="EMBL" id="TVZ05061.1"/>
    </source>
</evidence>
<evidence type="ECO:0008006" key="3">
    <source>
        <dbReference type="Google" id="ProtNLM"/>
    </source>
</evidence>
<dbReference type="Proteomes" id="UP000460272">
    <property type="component" value="Unassembled WGS sequence"/>
</dbReference>
<proteinExistence type="predicted"/>